<organism evidence="2 3">
    <name type="scientific">Pseudocohnilembus persalinus</name>
    <name type="common">Ciliate</name>
    <dbReference type="NCBI Taxonomy" id="266149"/>
    <lineage>
        <taxon>Eukaryota</taxon>
        <taxon>Sar</taxon>
        <taxon>Alveolata</taxon>
        <taxon>Ciliophora</taxon>
        <taxon>Intramacronucleata</taxon>
        <taxon>Oligohymenophorea</taxon>
        <taxon>Scuticociliatia</taxon>
        <taxon>Philasterida</taxon>
        <taxon>Pseudocohnilembidae</taxon>
        <taxon>Pseudocohnilembus</taxon>
    </lineage>
</organism>
<dbReference type="Pfam" id="PF03690">
    <property type="entry name" value="MYG1_exonuc"/>
    <property type="match status" value="1"/>
</dbReference>
<dbReference type="PANTHER" id="PTHR11215:SF1">
    <property type="entry name" value="MYG1 EXONUCLEASE"/>
    <property type="match status" value="1"/>
</dbReference>
<dbReference type="InterPro" id="IPR003226">
    <property type="entry name" value="MYG1_exonuclease"/>
</dbReference>
<dbReference type="GO" id="GO:0005634">
    <property type="term" value="C:nucleus"/>
    <property type="evidence" value="ECO:0007669"/>
    <property type="project" value="TreeGrafter"/>
</dbReference>
<dbReference type="OrthoDB" id="10265310at2759"/>
<keyword evidence="3" id="KW-1185">Reference proteome</keyword>
<dbReference type="OMA" id="FHCDEVV"/>
<dbReference type="FunCoup" id="A0A0V0QJY2">
    <property type="interactions" value="537"/>
</dbReference>
<comment type="similarity">
    <text evidence="1">Belongs to the MYG1 family.</text>
</comment>
<name>A0A0V0QJY2_PSEPJ</name>
<protein>
    <recommendedName>
        <fullName evidence="4">Metal-dependent protein hydrolase</fullName>
    </recommendedName>
</protein>
<dbReference type="AlphaFoldDB" id="A0A0V0QJY2"/>
<proteinExistence type="inferred from homology"/>
<sequence>MEQENIKKIGTHSGCFHADEVLACVMLTKYTKDYKDAEIIRTRDSQILDQMDLVVDVGGVYEPERHRYDHHQKSFTGTLEYDKYDKTKLSGAGLIYKHFGKEVIQNVINEILSDVKLKIKLDTKDPQLLEQIYKKVYGSFLEAVDGIDNGVNQYSTDLKPNYRETTNYGARIGRLNTTWSVEGEEEDVQFKKAMPIAQEELVWQVRNALLKWYPARPIVLEALKNRFNVHESGAIIKLDQSVPVDSHLYDLEEELNIKGQIKFVLFPEGVNSKAWRVKAINLENSFELRNPLKKEWRGIKDIQQLKEISKIDDIVFVHVSGFIGGARSYESAFKMATLSLEEQKEEKQQ</sequence>
<dbReference type="PANTHER" id="PTHR11215">
    <property type="entry name" value="METAL DEPENDENT HYDROLASE - RELATED"/>
    <property type="match status" value="1"/>
</dbReference>
<dbReference type="EMBL" id="LDAU01000154">
    <property type="protein sequence ID" value="KRX02574.1"/>
    <property type="molecule type" value="Genomic_DNA"/>
</dbReference>
<evidence type="ECO:0000313" key="2">
    <source>
        <dbReference type="EMBL" id="KRX02574.1"/>
    </source>
</evidence>
<accession>A0A0V0QJY2</accession>
<gene>
    <name evidence="2" type="ORF">PPERSA_11914</name>
</gene>
<evidence type="ECO:0000256" key="1">
    <source>
        <dbReference type="ARBA" id="ARBA00010105"/>
    </source>
</evidence>
<dbReference type="GO" id="GO:0005737">
    <property type="term" value="C:cytoplasm"/>
    <property type="evidence" value="ECO:0007669"/>
    <property type="project" value="TreeGrafter"/>
</dbReference>
<dbReference type="Proteomes" id="UP000054937">
    <property type="component" value="Unassembled WGS sequence"/>
</dbReference>
<comment type="caution">
    <text evidence="2">The sequence shown here is derived from an EMBL/GenBank/DDBJ whole genome shotgun (WGS) entry which is preliminary data.</text>
</comment>
<reference evidence="2 3" key="1">
    <citation type="journal article" date="2015" name="Sci. Rep.">
        <title>Genome of the facultative scuticociliatosis pathogen Pseudocohnilembus persalinus provides insight into its virulence through horizontal gene transfer.</title>
        <authorList>
            <person name="Xiong J."/>
            <person name="Wang G."/>
            <person name="Cheng J."/>
            <person name="Tian M."/>
            <person name="Pan X."/>
            <person name="Warren A."/>
            <person name="Jiang C."/>
            <person name="Yuan D."/>
            <person name="Miao W."/>
        </authorList>
    </citation>
    <scope>NUCLEOTIDE SEQUENCE [LARGE SCALE GENOMIC DNA]</scope>
    <source>
        <strain evidence="2">36N120E</strain>
    </source>
</reference>
<evidence type="ECO:0000313" key="3">
    <source>
        <dbReference type="Proteomes" id="UP000054937"/>
    </source>
</evidence>
<dbReference type="InParanoid" id="A0A0V0QJY2"/>
<evidence type="ECO:0008006" key="4">
    <source>
        <dbReference type="Google" id="ProtNLM"/>
    </source>
</evidence>